<dbReference type="EMBL" id="LIAE01008799">
    <property type="protein sequence ID" value="PAV72397.1"/>
    <property type="molecule type" value="Genomic_DNA"/>
</dbReference>
<keyword evidence="3" id="KW-1185">Reference proteome</keyword>
<accession>A0A2A2KEQ6</accession>
<dbReference type="InterPro" id="IPR036188">
    <property type="entry name" value="FAD/NAD-bd_sf"/>
</dbReference>
<dbReference type="GO" id="GO:0005737">
    <property type="term" value="C:cytoplasm"/>
    <property type="evidence" value="ECO:0007669"/>
    <property type="project" value="TreeGrafter"/>
</dbReference>
<protein>
    <recommendedName>
        <fullName evidence="1">FAD dependent oxidoreductase domain-containing protein</fullName>
    </recommendedName>
</protein>
<dbReference type="InterPro" id="IPR006076">
    <property type="entry name" value="FAD-dep_OxRdtase"/>
</dbReference>
<feature type="domain" description="FAD dependent oxidoreductase" evidence="1">
    <location>
        <begin position="94"/>
        <end position="453"/>
    </location>
</feature>
<sequence>MLFIKIHNTSCVKSISAVESKKHNNKPQEDRHVCQPLLERLPHSGFTAAWRACMNTFSDTSQPNPGSQRFRLLGGWVERPDDLQPALEGDVSADVVIIGAGFAGLSTALELTALGASVVVLEQDFAGFGASGRNAGYLAGSMGVEFELFHKRVGVEQARKIVAFYDEGVSYVERRLGELAIDCDYNPSGIIRAAVHPSQEKKLRHGMALGQQLGSVTRFVEPDEMRARGIPPAFLFGCTQHGGTLDPGKYVMGLRRAALRAGVRLFEQTRLLSYQEGATVICRSERGSASAPFMVLATNAYTPQLGLLRDKVVPLRVSAIETAPLSKAQLQTLGWQGREGIVTPHWTMESHRLTARDTLLVTTKQLGYAYGSATPNQPDVSAYKALQQALGERFPTLRGTPIHACWSGYISLAYDALPVVGATGARDNILYSAGCSGHGVGTQSLIGHLLAERIGGIEHPLLAALRHKTPSTLPEPLQWCAMQAALAGVNVLDRQLNRKARAFQAQ</sequence>
<proteinExistence type="predicted"/>
<dbReference type="PANTHER" id="PTHR13847">
    <property type="entry name" value="SARCOSINE DEHYDROGENASE-RELATED"/>
    <property type="match status" value="1"/>
</dbReference>
<dbReference type="Gene3D" id="3.50.50.60">
    <property type="entry name" value="FAD/NAD(P)-binding domain"/>
    <property type="match status" value="1"/>
</dbReference>
<dbReference type="Gene3D" id="3.30.9.10">
    <property type="entry name" value="D-Amino Acid Oxidase, subunit A, domain 2"/>
    <property type="match status" value="1"/>
</dbReference>
<reference evidence="2 3" key="1">
    <citation type="journal article" date="2017" name="Curr. Biol.">
        <title>Genome architecture and evolution of a unichromosomal asexual nematode.</title>
        <authorList>
            <person name="Fradin H."/>
            <person name="Zegar C."/>
            <person name="Gutwein M."/>
            <person name="Lucas J."/>
            <person name="Kovtun M."/>
            <person name="Corcoran D."/>
            <person name="Baugh L.R."/>
            <person name="Kiontke K."/>
            <person name="Gunsalus K."/>
            <person name="Fitch D.H."/>
            <person name="Piano F."/>
        </authorList>
    </citation>
    <scope>NUCLEOTIDE SEQUENCE [LARGE SCALE GENOMIC DNA]</scope>
    <source>
        <strain evidence="2">PF1309</strain>
    </source>
</reference>
<evidence type="ECO:0000259" key="1">
    <source>
        <dbReference type="Pfam" id="PF01266"/>
    </source>
</evidence>
<evidence type="ECO:0000313" key="3">
    <source>
        <dbReference type="Proteomes" id="UP000218231"/>
    </source>
</evidence>
<name>A0A2A2KEQ6_9BILA</name>
<organism evidence="2 3">
    <name type="scientific">Diploscapter pachys</name>
    <dbReference type="NCBI Taxonomy" id="2018661"/>
    <lineage>
        <taxon>Eukaryota</taxon>
        <taxon>Metazoa</taxon>
        <taxon>Ecdysozoa</taxon>
        <taxon>Nematoda</taxon>
        <taxon>Chromadorea</taxon>
        <taxon>Rhabditida</taxon>
        <taxon>Rhabditina</taxon>
        <taxon>Rhabditomorpha</taxon>
        <taxon>Rhabditoidea</taxon>
        <taxon>Rhabditidae</taxon>
        <taxon>Diploscapter</taxon>
    </lineage>
</organism>
<comment type="caution">
    <text evidence="2">The sequence shown here is derived from an EMBL/GenBank/DDBJ whole genome shotgun (WGS) entry which is preliminary data.</text>
</comment>
<dbReference type="Pfam" id="PF01266">
    <property type="entry name" value="DAO"/>
    <property type="match status" value="1"/>
</dbReference>
<dbReference type="SUPFAM" id="SSF51905">
    <property type="entry name" value="FAD/NAD(P)-binding domain"/>
    <property type="match status" value="1"/>
</dbReference>
<dbReference type="Proteomes" id="UP000218231">
    <property type="component" value="Unassembled WGS sequence"/>
</dbReference>
<dbReference type="OrthoDB" id="10071224at2759"/>
<dbReference type="STRING" id="2018661.A0A2A2KEQ6"/>
<dbReference type="AlphaFoldDB" id="A0A2A2KEQ6"/>
<gene>
    <name evidence="2" type="ORF">WR25_15964</name>
</gene>
<dbReference type="PANTHER" id="PTHR13847:SF281">
    <property type="entry name" value="FAD DEPENDENT OXIDOREDUCTASE DOMAIN-CONTAINING PROTEIN"/>
    <property type="match status" value="1"/>
</dbReference>
<evidence type="ECO:0000313" key="2">
    <source>
        <dbReference type="EMBL" id="PAV72397.1"/>
    </source>
</evidence>